<keyword evidence="2 3" id="KW-0040">ANK repeat</keyword>
<feature type="repeat" description="ANK" evidence="3">
    <location>
        <begin position="148"/>
        <end position="171"/>
    </location>
</feature>
<dbReference type="PANTHER" id="PTHR24198">
    <property type="entry name" value="ANKYRIN REPEAT AND PROTEIN KINASE DOMAIN-CONTAINING PROTEIN"/>
    <property type="match status" value="1"/>
</dbReference>
<dbReference type="PANTHER" id="PTHR24198:SF165">
    <property type="entry name" value="ANKYRIN REPEAT-CONTAINING PROTEIN-RELATED"/>
    <property type="match status" value="1"/>
</dbReference>
<dbReference type="InterPro" id="IPR002110">
    <property type="entry name" value="Ankyrin_rpt"/>
</dbReference>
<evidence type="ECO:0000256" key="2">
    <source>
        <dbReference type="ARBA" id="ARBA00023043"/>
    </source>
</evidence>
<organism evidence="4">
    <name type="scientific">Aphanomyces astaci</name>
    <name type="common">Crayfish plague agent</name>
    <dbReference type="NCBI Taxonomy" id="112090"/>
    <lineage>
        <taxon>Eukaryota</taxon>
        <taxon>Sar</taxon>
        <taxon>Stramenopiles</taxon>
        <taxon>Oomycota</taxon>
        <taxon>Saprolegniomycetes</taxon>
        <taxon>Saprolegniales</taxon>
        <taxon>Verrucalvaceae</taxon>
        <taxon>Aphanomyces</taxon>
    </lineage>
</organism>
<dbReference type="Pfam" id="PF13637">
    <property type="entry name" value="Ank_4"/>
    <property type="match status" value="1"/>
</dbReference>
<dbReference type="OrthoDB" id="194358at2759"/>
<evidence type="ECO:0000256" key="3">
    <source>
        <dbReference type="PROSITE-ProRule" id="PRU00023"/>
    </source>
</evidence>
<name>W4FV19_APHAT</name>
<protein>
    <submittedName>
        <fullName evidence="4">Uncharacterized protein</fullName>
    </submittedName>
</protein>
<dbReference type="Gene3D" id="1.25.40.20">
    <property type="entry name" value="Ankyrin repeat-containing domain"/>
    <property type="match status" value="2"/>
</dbReference>
<evidence type="ECO:0000313" key="4">
    <source>
        <dbReference type="EMBL" id="ETV70634.1"/>
    </source>
</evidence>
<accession>W4FV19</accession>
<dbReference type="InterPro" id="IPR036770">
    <property type="entry name" value="Ankyrin_rpt-contain_sf"/>
</dbReference>
<dbReference type="RefSeq" id="XP_009840017.1">
    <property type="nucleotide sequence ID" value="XM_009841715.1"/>
</dbReference>
<dbReference type="GeneID" id="20816002"/>
<dbReference type="VEuPathDB" id="FungiDB:H257_14006"/>
<dbReference type="SUPFAM" id="SSF48403">
    <property type="entry name" value="Ankyrin repeat"/>
    <property type="match status" value="1"/>
</dbReference>
<dbReference type="PROSITE" id="PS50088">
    <property type="entry name" value="ANK_REPEAT"/>
    <property type="match status" value="2"/>
</dbReference>
<dbReference type="PROSITE" id="PS50297">
    <property type="entry name" value="ANK_REP_REGION"/>
    <property type="match status" value="2"/>
</dbReference>
<dbReference type="Pfam" id="PF12796">
    <property type="entry name" value="Ank_2"/>
    <property type="match status" value="1"/>
</dbReference>
<keyword evidence="1" id="KW-0677">Repeat</keyword>
<dbReference type="EMBL" id="KI913165">
    <property type="protein sequence ID" value="ETV70634.1"/>
    <property type="molecule type" value="Genomic_DNA"/>
</dbReference>
<sequence length="283" mass="31122">MSSIWLQRMTPPKAMCKVVTDGNMAELRKLLLDCDVNAASEPDSKYSGKSPLHIVCESGRLNVAQLLLAQPTVDVNVRTPYDETPLLFACQARHVDIVRLLLARPETNVNCSNGNQWTPLHSACENGFADIVQLLMSRPELDVTGISWRRTPLHLACQQGHVDVVRLLLSHPLVSYHVESAKVANATPVHLAVKRQHTVVVQALVLHALAALISDSVAVAASATQFLAAFLAPEFPLDITARADVIQAVWAAHEDAAERRTMRNRLLEQSPAQPHDVLSRVVW</sequence>
<feature type="repeat" description="ANK" evidence="3">
    <location>
        <begin position="47"/>
        <end position="68"/>
    </location>
</feature>
<dbReference type="AlphaFoldDB" id="W4FV19"/>
<dbReference type="SMART" id="SM00248">
    <property type="entry name" value="ANK"/>
    <property type="match status" value="5"/>
</dbReference>
<proteinExistence type="predicted"/>
<reference evidence="4" key="1">
    <citation type="submission" date="2013-12" db="EMBL/GenBank/DDBJ databases">
        <title>The Genome Sequence of Aphanomyces astaci APO3.</title>
        <authorList>
            <consortium name="The Broad Institute Genomics Platform"/>
            <person name="Russ C."/>
            <person name="Tyler B."/>
            <person name="van West P."/>
            <person name="Dieguez-Uribeondo J."/>
            <person name="Young S.K."/>
            <person name="Zeng Q."/>
            <person name="Gargeya S."/>
            <person name="Fitzgerald M."/>
            <person name="Abouelleil A."/>
            <person name="Alvarado L."/>
            <person name="Chapman S.B."/>
            <person name="Gainer-Dewar J."/>
            <person name="Goldberg J."/>
            <person name="Griggs A."/>
            <person name="Gujja S."/>
            <person name="Hansen M."/>
            <person name="Howarth C."/>
            <person name="Imamovic A."/>
            <person name="Ireland A."/>
            <person name="Larimer J."/>
            <person name="McCowan C."/>
            <person name="Murphy C."/>
            <person name="Pearson M."/>
            <person name="Poon T.W."/>
            <person name="Priest M."/>
            <person name="Roberts A."/>
            <person name="Saif S."/>
            <person name="Shea T."/>
            <person name="Sykes S."/>
            <person name="Wortman J."/>
            <person name="Nusbaum C."/>
            <person name="Birren B."/>
        </authorList>
    </citation>
    <scope>NUCLEOTIDE SEQUENCE [LARGE SCALE GENOMIC DNA]</scope>
    <source>
        <strain evidence="4">APO3</strain>
    </source>
</reference>
<gene>
    <name evidence="4" type="ORF">H257_14006</name>
</gene>
<evidence type="ECO:0000256" key="1">
    <source>
        <dbReference type="ARBA" id="ARBA00022737"/>
    </source>
</evidence>
<dbReference type="STRING" id="112090.W4FV19"/>